<dbReference type="PANTHER" id="PTHR30572">
    <property type="entry name" value="MEMBRANE COMPONENT OF TRANSPORTER-RELATED"/>
    <property type="match status" value="1"/>
</dbReference>
<feature type="domain" description="ABC3 transporter permease C-terminal" evidence="8">
    <location>
        <begin position="262"/>
        <end position="372"/>
    </location>
</feature>
<evidence type="ECO:0000256" key="5">
    <source>
        <dbReference type="ARBA" id="ARBA00023136"/>
    </source>
</evidence>
<dbReference type="GO" id="GO:0022857">
    <property type="term" value="F:transmembrane transporter activity"/>
    <property type="evidence" value="ECO:0007669"/>
    <property type="project" value="TreeGrafter"/>
</dbReference>
<feature type="transmembrane region" description="Helical" evidence="7">
    <location>
        <begin position="257"/>
        <end position="285"/>
    </location>
</feature>
<evidence type="ECO:0000259" key="8">
    <source>
        <dbReference type="Pfam" id="PF02687"/>
    </source>
</evidence>
<evidence type="ECO:0000256" key="6">
    <source>
        <dbReference type="ARBA" id="ARBA00038076"/>
    </source>
</evidence>
<feature type="transmembrane region" description="Helical" evidence="7">
    <location>
        <begin position="429"/>
        <end position="449"/>
    </location>
</feature>
<keyword evidence="5 7" id="KW-0472">Membrane</keyword>
<evidence type="ECO:0000313" key="9">
    <source>
        <dbReference type="EMBL" id="VYS94953.1"/>
    </source>
</evidence>
<accession>A0A6N2SML6</accession>
<proteinExistence type="inferred from homology"/>
<evidence type="ECO:0000256" key="7">
    <source>
        <dbReference type="SAM" id="Phobius"/>
    </source>
</evidence>
<evidence type="ECO:0000256" key="1">
    <source>
        <dbReference type="ARBA" id="ARBA00004651"/>
    </source>
</evidence>
<feature type="transmembrane region" description="Helical" evidence="7">
    <location>
        <begin position="682"/>
        <end position="702"/>
    </location>
</feature>
<dbReference type="AlphaFoldDB" id="A0A6N2SML6"/>
<reference evidence="9" key="1">
    <citation type="submission" date="2019-11" db="EMBL/GenBank/DDBJ databases">
        <authorList>
            <person name="Feng L."/>
        </authorList>
    </citation>
    <scope>NUCLEOTIDE SEQUENCE</scope>
    <source>
        <strain evidence="9">AcaccaeLFYP115</strain>
    </source>
</reference>
<keyword evidence="2" id="KW-1003">Cell membrane</keyword>
<sequence length="812" mass="90002">MKAVTQLSKKNLTQTRSRSILIGISIMLTTALLTIIGLSCNGILKMNSHNSSVLYGDFHAAFTGISEEKKQEISVRGEIEKAGSMSSVATVELGKASGVLSYYDQNARAMSNLKMTGQSRIPTGENEIMAQKSFFKKLMKKKPKIGDTVTVPYRINGEGTVLRKKFTITGFLPDSEMNDLKQAYGAVVSKEFFEKAVPVEQRSYTLCVKMKKADKVTENGLKESINQLAEKLSIPEKNVSLNTIFIMWDTDPGAETVAAGVFIAAVVILFSIVVIYNIFYVGMIQKVQEYGKLRAIGMTKKQMKQMIFREGMILSGISIPVGLIVGYFGTDLFFTKIAGFSSVNESINEAIANTQLFSIPVLAGAGILSLITVCLSVKRPMQIAAKVSPVEAVRYQENTGKKKQKRKGCRQVKLIGLTRANLSSNRKRTLMTILTMGLSCVMFVTIANLCGNMDPAYEAKKDVKKGDFYLTLDTKLDDKTYPEKNLNRVQEQGLMNASVVEKIKKIDGVTKVETGKWAAVKVRGNEEEGTSVIQILSKKDFNAFVKSGLERGSADYEQLVKESGTVYLWDHFFDENGYHIGDKISMDLLDGERKVPLTLKITGSANAHLEASWAMTEETFKKLRVKGNLTSEIYISCLPEKKTAVEKQLRNLTGGSEFYDLLSYDDAYRTAQLGIGLLRDSLYALLFVIGIIGFMNMANTLITSIVTRKKELGILQALGMTNRQLARMLQMEGLIFTAGTLLISLTFGNAAGYMLFLKCKDTGMIGINDYHFPMAEILVMAGILLMLQILLSAFMSRKLQKDSLVERIRYEE</sequence>
<feature type="transmembrane region" description="Helical" evidence="7">
    <location>
        <begin position="356"/>
        <end position="377"/>
    </location>
</feature>
<dbReference type="PANTHER" id="PTHR30572:SF4">
    <property type="entry name" value="ABC TRANSPORTER PERMEASE YTRF"/>
    <property type="match status" value="1"/>
</dbReference>
<gene>
    <name evidence="9" type="ORF">ACLFYP115_01052</name>
</gene>
<comment type="similarity">
    <text evidence="6">Belongs to the ABC-4 integral membrane protein family.</text>
</comment>
<feature type="transmembrane region" description="Helical" evidence="7">
    <location>
        <begin position="733"/>
        <end position="757"/>
    </location>
</feature>
<dbReference type="RefSeq" id="WP_156340498.1">
    <property type="nucleotide sequence ID" value="NZ_CACRSQ010000003.1"/>
</dbReference>
<organism evidence="9">
    <name type="scientific">Anaerostipes caccae</name>
    <dbReference type="NCBI Taxonomy" id="105841"/>
    <lineage>
        <taxon>Bacteria</taxon>
        <taxon>Bacillati</taxon>
        <taxon>Bacillota</taxon>
        <taxon>Clostridia</taxon>
        <taxon>Lachnospirales</taxon>
        <taxon>Lachnospiraceae</taxon>
        <taxon>Anaerostipes</taxon>
    </lineage>
</organism>
<protein>
    <submittedName>
        <fullName evidence="9">FtsX-like permease family protein</fullName>
    </submittedName>
</protein>
<dbReference type="Pfam" id="PF02687">
    <property type="entry name" value="FtsX"/>
    <property type="match status" value="2"/>
</dbReference>
<evidence type="ECO:0000256" key="2">
    <source>
        <dbReference type="ARBA" id="ARBA00022475"/>
    </source>
</evidence>
<feature type="domain" description="ABC3 transporter permease C-terminal" evidence="8">
    <location>
        <begin position="684"/>
        <end position="799"/>
    </location>
</feature>
<evidence type="ECO:0000256" key="3">
    <source>
        <dbReference type="ARBA" id="ARBA00022692"/>
    </source>
</evidence>
<dbReference type="GO" id="GO:0005886">
    <property type="term" value="C:plasma membrane"/>
    <property type="evidence" value="ECO:0007669"/>
    <property type="project" value="UniProtKB-SubCell"/>
</dbReference>
<comment type="subcellular location">
    <subcellularLocation>
        <location evidence="1">Cell membrane</location>
        <topology evidence="1">Multi-pass membrane protein</topology>
    </subcellularLocation>
</comment>
<dbReference type="EMBL" id="CACRSQ010000003">
    <property type="protein sequence ID" value="VYS94953.1"/>
    <property type="molecule type" value="Genomic_DNA"/>
</dbReference>
<feature type="transmembrane region" description="Helical" evidence="7">
    <location>
        <begin position="777"/>
        <end position="795"/>
    </location>
</feature>
<dbReference type="InterPro" id="IPR003838">
    <property type="entry name" value="ABC3_permease_C"/>
</dbReference>
<keyword evidence="4 7" id="KW-1133">Transmembrane helix</keyword>
<name>A0A6N2SML6_9FIRM</name>
<feature type="transmembrane region" description="Helical" evidence="7">
    <location>
        <begin position="20"/>
        <end position="44"/>
    </location>
</feature>
<evidence type="ECO:0000256" key="4">
    <source>
        <dbReference type="ARBA" id="ARBA00022989"/>
    </source>
</evidence>
<dbReference type="InterPro" id="IPR050250">
    <property type="entry name" value="Macrolide_Exporter_MacB"/>
</dbReference>
<feature type="transmembrane region" description="Helical" evidence="7">
    <location>
        <begin position="306"/>
        <end position="328"/>
    </location>
</feature>
<keyword evidence="3 7" id="KW-0812">Transmembrane</keyword>